<protein>
    <recommendedName>
        <fullName evidence="2">CCHC-type domain-containing protein</fullName>
    </recommendedName>
</protein>
<gene>
    <name evidence="3" type="ORF">PTE31013_02434</name>
</gene>
<proteinExistence type="predicted"/>
<feature type="transmembrane region" description="Helical" evidence="1">
    <location>
        <begin position="41"/>
        <end position="63"/>
    </location>
</feature>
<evidence type="ECO:0000313" key="4">
    <source>
        <dbReference type="Proteomes" id="UP000334380"/>
    </source>
</evidence>
<accession>A0A5E4V3M9</accession>
<dbReference type="SUPFAM" id="SSF57756">
    <property type="entry name" value="Retrovirus zinc finger-like domains"/>
    <property type="match status" value="1"/>
</dbReference>
<dbReference type="EMBL" id="CABPRU010000005">
    <property type="protein sequence ID" value="VVE06847.1"/>
    <property type="molecule type" value="Genomic_DNA"/>
</dbReference>
<name>A0A5E4V3M9_9BURK</name>
<dbReference type="GO" id="GO:0003676">
    <property type="term" value="F:nucleic acid binding"/>
    <property type="evidence" value="ECO:0007669"/>
    <property type="project" value="InterPro"/>
</dbReference>
<organism evidence="3 4">
    <name type="scientific">Pandoraea terrigena</name>
    <dbReference type="NCBI Taxonomy" id="2508292"/>
    <lineage>
        <taxon>Bacteria</taxon>
        <taxon>Pseudomonadati</taxon>
        <taxon>Pseudomonadota</taxon>
        <taxon>Betaproteobacteria</taxon>
        <taxon>Burkholderiales</taxon>
        <taxon>Burkholderiaceae</taxon>
        <taxon>Pandoraea</taxon>
    </lineage>
</organism>
<keyword evidence="4" id="KW-1185">Reference proteome</keyword>
<dbReference type="OrthoDB" id="8944650at2"/>
<keyword evidence="1" id="KW-0812">Transmembrane</keyword>
<keyword evidence="1" id="KW-0472">Membrane</keyword>
<dbReference type="InterPro" id="IPR036875">
    <property type="entry name" value="Znf_CCHC_sf"/>
</dbReference>
<dbReference type="AlphaFoldDB" id="A0A5E4V3M9"/>
<dbReference type="Proteomes" id="UP000334380">
    <property type="component" value="Unassembled WGS sequence"/>
</dbReference>
<reference evidence="3 4" key="1">
    <citation type="submission" date="2019-08" db="EMBL/GenBank/DDBJ databases">
        <authorList>
            <person name="Peeters C."/>
        </authorList>
    </citation>
    <scope>NUCLEOTIDE SEQUENCE [LARGE SCALE GENOMIC DNA]</scope>
    <source>
        <strain evidence="3 4">LMG 31013</strain>
    </source>
</reference>
<dbReference type="InterPro" id="IPR001878">
    <property type="entry name" value="Znf_CCHC"/>
</dbReference>
<evidence type="ECO:0000256" key="1">
    <source>
        <dbReference type="SAM" id="Phobius"/>
    </source>
</evidence>
<keyword evidence="1" id="KW-1133">Transmembrane helix</keyword>
<sequence>MNRDYCIRCGRQGHTSDECSLKHRQHAPTLTQRIDRFVTRFPGVAALIFLLALSLGASIVGAIDLDDAMRAAQPVVFRSV</sequence>
<evidence type="ECO:0000313" key="3">
    <source>
        <dbReference type="EMBL" id="VVE06847.1"/>
    </source>
</evidence>
<feature type="domain" description="CCHC-type" evidence="2">
    <location>
        <begin position="6"/>
        <end position="19"/>
    </location>
</feature>
<dbReference type="GO" id="GO:0008270">
    <property type="term" value="F:zinc ion binding"/>
    <property type="evidence" value="ECO:0007669"/>
    <property type="project" value="InterPro"/>
</dbReference>
<dbReference type="PROSITE" id="PS50158">
    <property type="entry name" value="ZF_CCHC"/>
    <property type="match status" value="1"/>
</dbReference>
<dbReference type="RefSeq" id="WP_150613066.1">
    <property type="nucleotide sequence ID" value="NZ_CABPRU010000005.1"/>
</dbReference>
<evidence type="ECO:0000259" key="2">
    <source>
        <dbReference type="PROSITE" id="PS50158"/>
    </source>
</evidence>